<dbReference type="Proteomes" id="UP001143856">
    <property type="component" value="Unassembled WGS sequence"/>
</dbReference>
<accession>A0ACC1PRH5</accession>
<comment type="caution">
    <text evidence="1">The sequence shown here is derived from an EMBL/GenBank/DDBJ whole genome shotgun (WGS) entry which is preliminary data.</text>
</comment>
<gene>
    <name evidence="1" type="ORF">NUW58_g295</name>
</gene>
<sequence length="313" mass="33478">MASDESTRLLEAAREDASTDEVVTWDGNDDSENPINWSPKKIWSHVAIVSLLTFMVPLGATMFAPAIQKVMDDLGSTNEMLASLTVSVYILGWALGPLLLAPLSEVQGRLAIYTASNVLYVGFTVGCALAPSVEVLVLFRFLAGAVGSTPLTIGGGTISDVVPVQRRGLALSLYMFGPILGPSVGPLAGGYLTDTLGWRWIFWTIAIVYGCLTVAQTLFMRETYPAAILERKTRHLRQTTGNSALRSALDSGLSTRHVLARAILRPAKITVKSPVNALLSLVSAPSTASRRAASGSRSWATASATWSGWPRSR</sequence>
<name>A0ACC1PRH5_9PEZI</name>
<evidence type="ECO:0000313" key="2">
    <source>
        <dbReference type="Proteomes" id="UP001143856"/>
    </source>
</evidence>
<evidence type="ECO:0000313" key="1">
    <source>
        <dbReference type="EMBL" id="KAJ2998458.1"/>
    </source>
</evidence>
<proteinExistence type="predicted"/>
<reference evidence="1" key="1">
    <citation type="submission" date="2022-10" db="EMBL/GenBank/DDBJ databases">
        <title>Genome Sequence of Xylaria curta.</title>
        <authorList>
            <person name="Buettner E."/>
        </authorList>
    </citation>
    <scope>NUCLEOTIDE SEQUENCE</scope>
    <source>
        <strain evidence="1">Babe10</strain>
    </source>
</reference>
<organism evidence="1 2">
    <name type="scientific">Xylaria curta</name>
    <dbReference type="NCBI Taxonomy" id="42375"/>
    <lineage>
        <taxon>Eukaryota</taxon>
        <taxon>Fungi</taxon>
        <taxon>Dikarya</taxon>
        <taxon>Ascomycota</taxon>
        <taxon>Pezizomycotina</taxon>
        <taxon>Sordariomycetes</taxon>
        <taxon>Xylariomycetidae</taxon>
        <taxon>Xylariales</taxon>
        <taxon>Xylariaceae</taxon>
        <taxon>Xylaria</taxon>
    </lineage>
</organism>
<dbReference type="EMBL" id="JAPDGR010000025">
    <property type="protein sequence ID" value="KAJ2998458.1"/>
    <property type="molecule type" value="Genomic_DNA"/>
</dbReference>
<protein>
    <submittedName>
        <fullName evidence="1">Uncharacterized protein</fullName>
    </submittedName>
</protein>
<keyword evidence="2" id="KW-1185">Reference proteome</keyword>